<reference evidence="1 2" key="1">
    <citation type="submission" date="2018-11" db="EMBL/GenBank/DDBJ databases">
        <title>Genome sequence of Mycoplasma struthionis sp. nov.</title>
        <authorList>
            <person name="Spergser J."/>
        </authorList>
    </citation>
    <scope>NUCLEOTIDE SEQUENCE [LARGE SCALE GENOMIC DNA]</scope>
    <source>
        <strain evidence="1 2">237IA</strain>
    </source>
</reference>
<dbReference type="Proteomes" id="UP000275883">
    <property type="component" value="Chromosome"/>
</dbReference>
<name>A0A3G8LHJ4_9MOLU</name>
<dbReference type="EMBL" id="CP034044">
    <property type="protein sequence ID" value="AZG68824.1"/>
    <property type="molecule type" value="Genomic_DNA"/>
</dbReference>
<gene>
    <name evidence="1" type="ORF">EGN60_02580</name>
</gene>
<sequence length="564" mass="65825">MSADLKRDIPKDVNSLNSDQLRDYRNKLATKKSDYPALVESIKNEKRNYDNAKENAENVYGVLARDNQSDFSRINNESITKGRESYQNYLKTNRISDLQNLVSNYNKAASIYNSIIEEQRDSIRATLNKIDMHNKEIASFINSGKDKNKATLDSDAIKQLQALKVEFDKQNKENSVSRELTQDKLTTKQLRDKAKEISDFEKTYTSKLNDIFEKNKLRNNKIKDYEKAKTELFGLMFKNANNLQSGPTDKKAYDALSGGKDSLNASSQPSLISQTLNTLKSIIAEYKTITDKSREEINLRYQDWLDRDAPFFENRVNYAISEAKQWANNKSNNVLVNYKTNLQDLNRVTDLAIVKYREMLKQKSNLMAMIIAREMQNVIETFYTDWQAFGRDNFRANGSWHSTKRQRLIDYVNIFYNHSSWGPEKNVAYYTKKFSPNENDRFIKSDNFWASDEGEAYKNQFDHQDDQPLFNVMDRLWNLDGYVTITKTLLNDLIKLWDKVKNFKPQDNNKNKYSSYAFMGTGLKTGLNNFFRWYLQTPELIDGPRRMFTPKGLVRFHDDVTSKL</sequence>
<dbReference type="KEGG" id="mstr:EGN60_02580"/>
<protein>
    <submittedName>
        <fullName evidence="1">Uncharacterized protein</fullName>
    </submittedName>
</protein>
<accession>A0A3G8LHJ4</accession>
<keyword evidence="2" id="KW-1185">Reference proteome</keyword>
<evidence type="ECO:0000313" key="1">
    <source>
        <dbReference type="EMBL" id="AZG68824.1"/>
    </source>
</evidence>
<proteinExistence type="predicted"/>
<dbReference type="RefSeq" id="WP_124724517.1">
    <property type="nucleotide sequence ID" value="NZ_CP034044.1"/>
</dbReference>
<evidence type="ECO:0000313" key="2">
    <source>
        <dbReference type="Proteomes" id="UP000275883"/>
    </source>
</evidence>
<organism evidence="1 2">
    <name type="scientific">Mycoplasma struthionis</name>
    <dbReference type="NCBI Taxonomy" id="538220"/>
    <lineage>
        <taxon>Bacteria</taxon>
        <taxon>Bacillati</taxon>
        <taxon>Mycoplasmatota</taxon>
        <taxon>Mollicutes</taxon>
        <taxon>Mycoplasmataceae</taxon>
        <taxon>Mycoplasma</taxon>
    </lineage>
</organism>
<dbReference type="AlphaFoldDB" id="A0A3G8LHJ4"/>